<feature type="transmembrane region" description="Helical" evidence="8">
    <location>
        <begin position="251"/>
        <end position="274"/>
    </location>
</feature>
<feature type="transmembrane region" description="Helical" evidence="8">
    <location>
        <begin position="42"/>
        <end position="60"/>
    </location>
</feature>
<dbReference type="GO" id="GO:0055085">
    <property type="term" value="P:transmembrane transport"/>
    <property type="evidence" value="ECO:0007669"/>
    <property type="project" value="TreeGrafter"/>
</dbReference>
<dbReference type="PATRIC" id="fig|1121405.3.peg.1789"/>
<evidence type="ECO:0000256" key="4">
    <source>
        <dbReference type="ARBA" id="ARBA00022475"/>
    </source>
</evidence>
<gene>
    <name evidence="9" type="ORF">dsmv_2236</name>
</gene>
<reference evidence="9 10" key="1">
    <citation type="journal article" date="2013" name="Genome Announc.">
        <title>Draft genome sequences for three mercury-methylating, sulfate-reducing bacteria.</title>
        <authorList>
            <person name="Brown S.D."/>
            <person name="Hurt R.A.Jr."/>
            <person name="Gilmour C.C."/>
            <person name="Elias D.A."/>
        </authorList>
    </citation>
    <scope>NUCLEOTIDE SEQUENCE [LARGE SCALE GENOMIC DNA]</scope>
    <source>
        <strain evidence="9 10">DSM 2059</strain>
    </source>
</reference>
<dbReference type="GO" id="GO:0005886">
    <property type="term" value="C:plasma membrane"/>
    <property type="evidence" value="ECO:0007669"/>
    <property type="project" value="UniProtKB-SubCell"/>
</dbReference>
<dbReference type="InterPro" id="IPR002549">
    <property type="entry name" value="AI-2E-like"/>
</dbReference>
<feature type="transmembrane region" description="Helical" evidence="8">
    <location>
        <begin position="158"/>
        <end position="177"/>
    </location>
</feature>
<evidence type="ECO:0000313" key="10">
    <source>
        <dbReference type="Proteomes" id="UP000014977"/>
    </source>
</evidence>
<feature type="transmembrane region" description="Helical" evidence="8">
    <location>
        <begin position="325"/>
        <end position="346"/>
    </location>
</feature>
<evidence type="ECO:0000313" key="9">
    <source>
        <dbReference type="EMBL" id="EPR41121.1"/>
    </source>
</evidence>
<dbReference type="PANTHER" id="PTHR21716">
    <property type="entry name" value="TRANSMEMBRANE PROTEIN"/>
    <property type="match status" value="1"/>
</dbReference>
<organism evidence="9 10">
    <name type="scientific">Desulfococcus multivorans DSM 2059</name>
    <dbReference type="NCBI Taxonomy" id="1121405"/>
    <lineage>
        <taxon>Bacteria</taxon>
        <taxon>Pseudomonadati</taxon>
        <taxon>Thermodesulfobacteriota</taxon>
        <taxon>Desulfobacteria</taxon>
        <taxon>Desulfobacterales</taxon>
        <taxon>Desulfococcaceae</taxon>
        <taxon>Desulfococcus</taxon>
    </lineage>
</organism>
<name>S7TVQ7_DESML</name>
<evidence type="ECO:0000256" key="5">
    <source>
        <dbReference type="ARBA" id="ARBA00022692"/>
    </source>
</evidence>
<accession>S7TVQ7</accession>
<comment type="subcellular location">
    <subcellularLocation>
        <location evidence="1">Cell membrane</location>
        <topology evidence="1">Multi-pass membrane protein</topology>
    </subcellularLocation>
</comment>
<feature type="transmembrane region" description="Helical" evidence="8">
    <location>
        <begin position="221"/>
        <end position="245"/>
    </location>
</feature>
<evidence type="ECO:0000256" key="1">
    <source>
        <dbReference type="ARBA" id="ARBA00004651"/>
    </source>
</evidence>
<evidence type="ECO:0000256" key="7">
    <source>
        <dbReference type="ARBA" id="ARBA00023136"/>
    </source>
</evidence>
<comment type="caution">
    <text evidence="9">The sequence shown here is derived from an EMBL/GenBank/DDBJ whole genome shotgun (WGS) entry which is preliminary data.</text>
</comment>
<dbReference type="EMBL" id="ATHJ01000078">
    <property type="protein sequence ID" value="EPR41121.1"/>
    <property type="molecule type" value="Genomic_DNA"/>
</dbReference>
<dbReference type="PANTHER" id="PTHR21716:SF53">
    <property type="entry name" value="PERMEASE PERM-RELATED"/>
    <property type="match status" value="1"/>
</dbReference>
<feature type="transmembrane region" description="Helical" evidence="8">
    <location>
        <begin position="295"/>
        <end position="319"/>
    </location>
</feature>
<evidence type="ECO:0008006" key="11">
    <source>
        <dbReference type="Google" id="ProtNLM"/>
    </source>
</evidence>
<keyword evidence="5 8" id="KW-0812">Transmembrane</keyword>
<feature type="transmembrane region" description="Helical" evidence="8">
    <location>
        <begin position="12"/>
        <end position="36"/>
    </location>
</feature>
<evidence type="ECO:0000256" key="2">
    <source>
        <dbReference type="ARBA" id="ARBA00009773"/>
    </source>
</evidence>
<feature type="transmembrane region" description="Helical" evidence="8">
    <location>
        <begin position="67"/>
        <end position="89"/>
    </location>
</feature>
<keyword evidence="7 8" id="KW-0472">Membrane</keyword>
<dbReference type="STRING" id="897.B2D07_17820"/>
<evidence type="ECO:0000256" key="3">
    <source>
        <dbReference type="ARBA" id="ARBA00022448"/>
    </source>
</evidence>
<evidence type="ECO:0000256" key="8">
    <source>
        <dbReference type="SAM" id="Phobius"/>
    </source>
</evidence>
<dbReference type="OrthoDB" id="5416941at2"/>
<keyword evidence="6 8" id="KW-1133">Transmembrane helix</keyword>
<dbReference type="eggNOG" id="COG0628">
    <property type="taxonomic scope" value="Bacteria"/>
</dbReference>
<dbReference type="AlphaFoldDB" id="S7TVQ7"/>
<dbReference type="Proteomes" id="UP000014977">
    <property type="component" value="Unassembled WGS sequence"/>
</dbReference>
<proteinExistence type="inferred from homology"/>
<keyword evidence="3" id="KW-0813">Transport</keyword>
<dbReference type="RefSeq" id="WP_020876667.1">
    <property type="nucleotide sequence ID" value="NZ_ATHJ01000078.1"/>
</dbReference>
<protein>
    <recommendedName>
        <fullName evidence="11">Permease</fullName>
    </recommendedName>
</protein>
<dbReference type="Pfam" id="PF01594">
    <property type="entry name" value="AI-2E_transport"/>
    <property type="match status" value="1"/>
</dbReference>
<comment type="similarity">
    <text evidence="2">Belongs to the autoinducer-2 exporter (AI-2E) (TC 2.A.86) family.</text>
</comment>
<sequence>MIDIFRKMFRHYFSDPQVIMLGFLLVLGFVVIFYLGEMLMPVFLSVIIAYLLEGMVAGLEGFRVPRIVAVIIVFSLFMACLLILILWLLPLLSRQIGQLLQDLPSMIASTQNVLMQLPDKYPEMISEAQIRQINNYLTAELTRLGQYLLSISLASVRGLLTFLVYLILVPLMVFFFLKDKALIIEWIRSFLPEERKLAGEVWVEVNQQITNYVRGKIWEILIVWGVTYVTFILMKVPFTMLLSLFVGLSVLIPYIGATVMFFPVGLIAFFEWGWGPQFAYTMIALGIIQALDGNLLVPILLSGVVNIHPIAIIVAVLLFGGLWGIWGLFFAIPLATLCHAVSKAWLQSSIREKHHDDAASDV</sequence>
<keyword evidence="4" id="KW-1003">Cell membrane</keyword>
<keyword evidence="10" id="KW-1185">Reference proteome</keyword>
<evidence type="ECO:0000256" key="6">
    <source>
        <dbReference type="ARBA" id="ARBA00022989"/>
    </source>
</evidence>